<evidence type="ECO:0000313" key="2">
    <source>
        <dbReference type="Proteomes" id="UP000289360"/>
    </source>
</evidence>
<reference evidence="1 2" key="1">
    <citation type="submission" date="2018-08" db="EMBL/GenBank/DDBJ databases">
        <title>Segz_1, Complete genome sequences of 3 novel enterobacteria, Pakpunavirus like phages.</title>
        <authorList>
            <person name="Yuan S."/>
            <person name="Ma Y."/>
            <person name="Liu Q."/>
        </authorList>
    </citation>
    <scope>NUCLEOTIDE SEQUENCE [LARGE SCALE GENOMIC DNA]</scope>
</reference>
<dbReference type="SUPFAM" id="SSF101386">
    <property type="entry name" value="all-alpha NTP pyrophosphatases"/>
    <property type="match status" value="1"/>
</dbReference>
<proteinExistence type="predicted"/>
<evidence type="ECO:0000313" key="1">
    <source>
        <dbReference type="EMBL" id="QAX98675.1"/>
    </source>
</evidence>
<dbReference type="Proteomes" id="UP000289360">
    <property type="component" value="Segment"/>
</dbReference>
<gene>
    <name evidence="1" type="ORF">Segz_25</name>
</gene>
<dbReference type="Gene3D" id="1.10.287.1080">
    <property type="entry name" value="MazG-like"/>
    <property type="match status" value="1"/>
</dbReference>
<keyword evidence="2" id="KW-1185">Reference proteome</keyword>
<organism evidence="1 2">
    <name type="scientific">Salmonella phage Segz_1</name>
    <dbReference type="NCBI Taxonomy" id="2419756"/>
    <lineage>
        <taxon>Viruses</taxon>
        <taxon>Duplodnaviria</taxon>
        <taxon>Heunggongvirae</taxon>
        <taxon>Uroviricota</taxon>
        <taxon>Caudoviricetes</taxon>
        <taxon>Segzyvirus</taxon>
        <taxon>Segzyvirus segz1</taxon>
    </lineage>
</organism>
<dbReference type="EMBL" id="MH791402">
    <property type="protein sequence ID" value="QAX98675.1"/>
    <property type="molecule type" value="Genomic_DNA"/>
</dbReference>
<accession>A0A411BAM0</accession>
<protein>
    <submittedName>
        <fullName evidence="1">Uncharacterized protein</fullName>
    </submittedName>
</protein>
<sequence length="119" mass="13619">MHLKPYLVIKRDDDDDEDEDIEIHHHHHYHHGSHPDAMGVMHHDQHAGEYSSAMARVKERLHKHPSTWAAHGTSKSGLMAIVAMEYQELMEAKASGDEKHIEKELCDLAAACIRAYEHL</sequence>
<name>A0A411BAM0_9CAUD</name>